<feature type="compositionally biased region" description="Acidic residues" evidence="1">
    <location>
        <begin position="64"/>
        <end position="76"/>
    </location>
</feature>
<gene>
    <name evidence="2" type="ORF">C8F04DRAFT_1273794</name>
</gene>
<proteinExistence type="predicted"/>
<dbReference type="AlphaFoldDB" id="A0AAD6S535"/>
<dbReference type="EMBL" id="JARJCM010000234">
    <property type="protein sequence ID" value="KAJ7021364.1"/>
    <property type="molecule type" value="Genomic_DNA"/>
</dbReference>
<feature type="compositionally biased region" description="Low complexity" evidence="1">
    <location>
        <begin position="77"/>
        <end position="99"/>
    </location>
</feature>
<evidence type="ECO:0000256" key="1">
    <source>
        <dbReference type="SAM" id="MobiDB-lite"/>
    </source>
</evidence>
<sequence length="381" mass="42822">MGHEDLVDAVQTVEGIIDHLPLPSASDSPRTKSTWEKLLHLCHGVSLEITMHHTDMLAIMADEVDEEENEKEEEDPQQAGSQVGSQAGSQVGSQAGSQAELQQAGSQEEERAQVLIGGITEGRVSPSELFERISHPNLSLKAPQQEDLALGWILRGFEDGVWSRLVGKQKTNAAPSTVSFLQLSATLDTTPDLDRRDLNLNNSIGNSEGSRYLLEVIYKIETIKCAKEWLTHIGPGSGNYKQQFNTRFKKMKEFKEEFKEFKEFKKGREELITARNRLVSYWDYMTQFGTGVLIHTFFIAPNLGDKRGKTFRSLLKALSRLAPPAEEVQGAGRTRFHDVEERNRSVLHGLLKALCGDDAERREVKKYINNFYAVWPSQIIP</sequence>
<evidence type="ECO:0000313" key="3">
    <source>
        <dbReference type="Proteomes" id="UP001218188"/>
    </source>
</evidence>
<organism evidence="2 3">
    <name type="scientific">Mycena alexandri</name>
    <dbReference type="NCBI Taxonomy" id="1745969"/>
    <lineage>
        <taxon>Eukaryota</taxon>
        <taxon>Fungi</taxon>
        <taxon>Dikarya</taxon>
        <taxon>Basidiomycota</taxon>
        <taxon>Agaricomycotina</taxon>
        <taxon>Agaricomycetes</taxon>
        <taxon>Agaricomycetidae</taxon>
        <taxon>Agaricales</taxon>
        <taxon>Marasmiineae</taxon>
        <taxon>Mycenaceae</taxon>
        <taxon>Mycena</taxon>
    </lineage>
</organism>
<feature type="region of interest" description="Disordered" evidence="1">
    <location>
        <begin position="64"/>
        <end position="109"/>
    </location>
</feature>
<name>A0AAD6S535_9AGAR</name>
<dbReference type="Proteomes" id="UP001218188">
    <property type="component" value="Unassembled WGS sequence"/>
</dbReference>
<accession>A0AAD6S535</accession>
<comment type="caution">
    <text evidence="2">The sequence shown here is derived from an EMBL/GenBank/DDBJ whole genome shotgun (WGS) entry which is preliminary data.</text>
</comment>
<reference evidence="2" key="1">
    <citation type="submission" date="2023-03" db="EMBL/GenBank/DDBJ databases">
        <title>Massive genome expansion in bonnet fungi (Mycena s.s.) driven by repeated elements and novel gene families across ecological guilds.</title>
        <authorList>
            <consortium name="Lawrence Berkeley National Laboratory"/>
            <person name="Harder C.B."/>
            <person name="Miyauchi S."/>
            <person name="Viragh M."/>
            <person name="Kuo A."/>
            <person name="Thoen E."/>
            <person name="Andreopoulos B."/>
            <person name="Lu D."/>
            <person name="Skrede I."/>
            <person name="Drula E."/>
            <person name="Henrissat B."/>
            <person name="Morin E."/>
            <person name="Kohler A."/>
            <person name="Barry K."/>
            <person name="LaButti K."/>
            <person name="Morin E."/>
            <person name="Salamov A."/>
            <person name="Lipzen A."/>
            <person name="Mereny Z."/>
            <person name="Hegedus B."/>
            <person name="Baldrian P."/>
            <person name="Stursova M."/>
            <person name="Weitz H."/>
            <person name="Taylor A."/>
            <person name="Grigoriev I.V."/>
            <person name="Nagy L.G."/>
            <person name="Martin F."/>
            <person name="Kauserud H."/>
        </authorList>
    </citation>
    <scope>NUCLEOTIDE SEQUENCE</scope>
    <source>
        <strain evidence="2">CBHHK200</strain>
    </source>
</reference>
<keyword evidence="3" id="KW-1185">Reference proteome</keyword>
<evidence type="ECO:0000313" key="2">
    <source>
        <dbReference type="EMBL" id="KAJ7021364.1"/>
    </source>
</evidence>
<protein>
    <submittedName>
        <fullName evidence="2">Uncharacterized protein</fullName>
    </submittedName>
</protein>